<dbReference type="InterPro" id="IPR001845">
    <property type="entry name" value="HTH_ArsR_DNA-bd_dom"/>
</dbReference>
<dbReference type="SMART" id="SM00418">
    <property type="entry name" value="HTH_ARSR"/>
    <property type="match status" value="1"/>
</dbReference>
<proteinExistence type="predicted"/>
<dbReference type="PROSITE" id="PS50987">
    <property type="entry name" value="HTH_ARSR_2"/>
    <property type="match status" value="1"/>
</dbReference>
<dbReference type="Gene3D" id="1.10.10.10">
    <property type="entry name" value="Winged helix-like DNA-binding domain superfamily/Winged helix DNA-binding domain"/>
    <property type="match status" value="1"/>
</dbReference>
<geneLocation type="plasmid" evidence="2 3">
    <name>pCRULAC1</name>
</geneLocation>
<dbReference type="Proteomes" id="UP000076929">
    <property type="component" value="Plasmid pCRULAC1"/>
</dbReference>
<dbReference type="InterPro" id="IPR036390">
    <property type="entry name" value="WH_DNA-bd_sf"/>
</dbReference>
<evidence type="ECO:0000313" key="3">
    <source>
        <dbReference type="Proteomes" id="UP000076929"/>
    </source>
</evidence>
<dbReference type="KEGG" id="ccjz:ccrud_14035"/>
<dbReference type="GO" id="GO:0003700">
    <property type="term" value="F:DNA-binding transcription factor activity"/>
    <property type="evidence" value="ECO:0007669"/>
    <property type="project" value="InterPro"/>
</dbReference>
<dbReference type="InterPro" id="IPR036388">
    <property type="entry name" value="WH-like_DNA-bd_sf"/>
</dbReference>
<dbReference type="OrthoDB" id="9810923at2"/>
<dbReference type="AlphaFoldDB" id="A0A172QXT6"/>
<evidence type="ECO:0000259" key="1">
    <source>
        <dbReference type="PROSITE" id="PS50987"/>
    </source>
</evidence>
<sequence length="104" mass="11573">MHTTPSLPEETITTWADHCRTLSNAKRLRILLVLHSTPTPTPVTCLAKQAEMSVNHASRALVYLAGKGVVEGKRWGKQMLYSLKDTPVVDFLTYIKEAPPTDVE</sequence>
<gene>
    <name evidence="2" type="ORF">ccrud_14035</name>
</gene>
<name>A0A172QXT6_9CORY</name>
<accession>A0A172QXT6</accession>
<dbReference type="RefSeq" id="WP_066570124.1">
    <property type="nucleotide sequence ID" value="NZ_CP015623.1"/>
</dbReference>
<evidence type="ECO:0000313" key="2">
    <source>
        <dbReference type="EMBL" id="ANE05456.1"/>
    </source>
</evidence>
<dbReference type="CDD" id="cd00090">
    <property type="entry name" value="HTH_ARSR"/>
    <property type="match status" value="1"/>
</dbReference>
<keyword evidence="3" id="KW-1185">Reference proteome</keyword>
<keyword evidence="2" id="KW-0614">Plasmid</keyword>
<protein>
    <recommendedName>
        <fullName evidence="1">HTH arsR-type domain-containing protein</fullName>
    </recommendedName>
</protein>
<feature type="domain" description="HTH arsR-type" evidence="1">
    <location>
        <begin position="7"/>
        <end position="103"/>
    </location>
</feature>
<organism evidence="2 3">
    <name type="scientific">Corynebacterium crudilactis</name>
    <dbReference type="NCBI Taxonomy" id="1652495"/>
    <lineage>
        <taxon>Bacteria</taxon>
        <taxon>Bacillati</taxon>
        <taxon>Actinomycetota</taxon>
        <taxon>Actinomycetes</taxon>
        <taxon>Mycobacteriales</taxon>
        <taxon>Corynebacteriaceae</taxon>
        <taxon>Corynebacterium</taxon>
    </lineage>
</organism>
<dbReference type="InterPro" id="IPR011991">
    <property type="entry name" value="ArsR-like_HTH"/>
</dbReference>
<dbReference type="EMBL" id="CP015623">
    <property type="protein sequence ID" value="ANE05456.1"/>
    <property type="molecule type" value="Genomic_DNA"/>
</dbReference>
<reference evidence="2 3" key="1">
    <citation type="submission" date="2016-05" db="EMBL/GenBank/DDBJ databases">
        <title>Complete genome sequence of Corynebacterium crudilactis, a new Corynebacterium species isolated from raw cow's milk.</title>
        <authorList>
            <person name="Christian R."/>
            <person name="Zimmermann J."/>
            <person name="Lipski A."/>
            <person name="Kalinowski J."/>
        </authorList>
    </citation>
    <scope>NUCLEOTIDE SEQUENCE [LARGE SCALE GENOMIC DNA]</scope>
    <source>
        <strain evidence="2 3">JZ16</strain>
        <plasmid evidence="2 3">pCRULAC1</plasmid>
    </source>
</reference>
<dbReference type="SUPFAM" id="SSF46785">
    <property type="entry name" value="Winged helix' DNA-binding domain"/>
    <property type="match status" value="1"/>
</dbReference>